<protein>
    <submittedName>
        <fullName evidence="1">8289_t:CDS:1</fullName>
    </submittedName>
</protein>
<evidence type="ECO:0000313" key="2">
    <source>
        <dbReference type="Proteomes" id="UP000789901"/>
    </source>
</evidence>
<feature type="non-terminal residue" evidence="1">
    <location>
        <position position="121"/>
    </location>
</feature>
<organism evidence="1 2">
    <name type="scientific">Gigaspora margarita</name>
    <dbReference type="NCBI Taxonomy" id="4874"/>
    <lineage>
        <taxon>Eukaryota</taxon>
        <taxon>Fungi</taxon>
        <taxon>Fungi incertae sedis</taxon>
        <taxon>Mucoromycota</taxon>
        <taxon>Glomeromycotina</taxon>
        <taxon>Glomeromycetes</taxon>
        <taxon>Diversisporales</taxon>
        <taxon>Gigasporaceae</taxon>
        <taxon>Gigaspora</taxon>
    </lineage>
</organism>
<gene>
    <name evidence="1" type="ORF">GMARGA_LOCUS9934</name>
</gene>
<accession>A0ABN7UTH0</accession>
<sequence>MVFPIQNSNEMTPRTVILNRPIIKTLLRLKLHSKMTNASCWAADSWKEESAELFVISVRADLALEIKIHYLIKSKFEDRCKKKSKHGHVEVNFRLRIEIKNISKYFLIDDTRVLYLNVINV</sequence>
<keyword evidence="2" id="KW-1185">Reference proteome</keyword>
<dbReference type="Proteomes" id="UP000789901">
    <property type="component" value="Unassembled WGS sequence"/>
</dbReference>
<name>A0ABN7UTH0_GIGMA</name>
<dbReference type="EMBL" id="CAJVQB010005445">
    <property type="protein sequence ID" value="CAG8662029.1"/>
    <property type="molecule type" value="Genomic_DNA"/>
</dbReference>
<evidence type="ECO:0000313" key="1">
    <source>
        <dbReference type="EMBL" id="CAG8662029.1"/>
    </source>
</evidence>
<reference evidence="1 2" key="1">
    <citation type="submission" date="2021-06" db="EMBL/GenBank/DDBJ databases">
        <authorList>
            <person name="Kallberg Y."/>
            <person name="Tangrot J."/>
            <person name="Rosling A."/>
        </authorList>
    </citation>
    <scope>NUCLEOTIDE SEQUENCE [LARGE SCALE GENOMIC DNA]</scope>
    <source>
        <strain evidence="1 2">120-4 pot B 10/14</strain>
    </source>
</reference>
<proteinExistence type="predicted"/>
<comment type="caution">
    <text evidence="1">The sequence shown here is derived from an EMBL/GenBank/DDBJ whole genome shotgun (WGS) entry which is preliminary data.</text>
</comment>